<dbReference type="EMBL" id="HBGE01043061">
    <property type="protein sequence ID" value="CAD9138988.1"/>
    <property type="molecule type" value="Transcribed_RNA"/>
</dbReference>
<evidence type="ECO:0000313" key="1">
    <source>
        <dbReference type="EMBL" id="CAD9138988.1"/>
    </source>
</evidence>
<name>A0A7S1QIN8_ALECA</name>
<proteinExistence type="predicted"/>
<organism evidence="1">
    <name type="scientific">Alexandrium catenella</name>
    <name type="common">Red tide dinoflagellate</name>
    <name type="synonym">Gonyaulax catenella</name>
    <dbReference type="NCBI Taxonomy" id="2925"/>
    <lineage>
        <taxon>Eukaryota</taxon>
        <taxon>Sar</taxon>
        <taxon>Alveolata</taxon>
        <taxon>Dinophyceae</taxon>
        <taxon>Gonyaulacales</taxon>
        <taxon>Pyrocystaceae</taxon>
        <taxon>Alexandrium</taxon>
    </lineage>
</organism>
<protein>
    <submittedName>
        <fullName evidence="1">Uncharacterized protein</fullName>
    </submittedName>
</protein>
<gene>
    <name evidence="1" type="ORF">ACAT0790_LOCUS25979</name>
</gene>
<reference evidence="1" key="1">
    <citation type="submission" date="2021-01" db="EMBL/GenBank/DDBJ databases">
        <authorList>
            <person name="Corre E."/>
            <person name="Pelletier E."/>
            <person name="Niang G."/>
            <person name="Scheremetjew M."/>
            <person name="Finn R."/>
            <person name="Kale V."/>
            <person name="Holt S."/>
            <person name="Cochrane G."/>
            <person name="Meng A."/>
            <person name="Brown T."/>
            <person name="Cohen L."/>
        </authorList>
    </citation>
    <scope>NUCLEOTIDE SEQUENCE</scope>
    <source>
        <strain evidence="1">OF101</strain>
    </source>
</reference>
<accession>A0A7S1QIN8</accession>
<dbReference type="AlphaFoldDB" id="A0A7S1QIN8"/>
<sequence length="223" mass="24706">MAQHSASSFSQHIANIGLADLRDAAAVDSYIRQFEGHPVRAAVQNSAVAGCDGIVEHISQNLAWEFEDIASPGMTQVPSAGALRALAASLVKLDVLKLAEQIGAHAIQEAKNGNLFMPWTPLEFFPAFREVMAPRTYFTNSGESTYTWDPDWGNEIEEVPDDITNNDYITLLLRVSKGKNFTVEVALINHAWNKSSDEYAPIKVPEHPHEGKRYMPVCIRLAW</sequence>